<evidence type="ECO:0000313" key="3">
    <source>
        <dbReference type="Proteomes" id="UP000035955"/>
    </source>
</evidence>
<evidence type="ECO:0000313" key="2">
    <source>
        <dbReference type="EMBL" id="KMO40909.1"/>
    </source>
</evidence>
<dbReference type="SMART" id="SM00331">
    <property type="entry name" value="PP2C_SIG"/>
    <property type="match status" value="1"/>
</dbReference>
<dbReference type="SUPFAM" id="SSF81606">
    <property type="entry name" value="PP2C-like"/>
    <property type="match status" value="1"/>
</dbReference>
<gene>
    <name evidence="2" type="ORF">VQ02_06855</name>
</gene>
<name>A0A0J6T4N7_9HYPH</name>
<dbReference type="Gene3D" id="3.60.40.10">
    <property type="entry name" value="PPM-type phosphatase domain"/>
    <property type="match status" value="1"/>
</dbReference>
<accession>A0A0J6T4N7</accession>
<dbReference type="CDD" id="cd00143">
    <property type="entry name" value="PP2Cc"/>
    <property type="match status" value="1"/>
</dbReference>
<sequence>MVTQTLRHWAATHPGTRRATNEDAYLCRPEIGLFAVADGVGGHGSGAFASAQAMKALEQIPQTASPGDVLVAVRTRLGSVHDALCAAAAEAGREDPPATTAVVLLLGGGHLACVWVGDSRAYLLRRGELFRLTTDHSVVGELVKAGRLTDAQAERRSDGHIITRALGVNTGGALLDKVTAPVEPGDRLLLCSDGLPRSVSSQVIGATMAADEPAAALVAAALAAGVRDNVTALVARV</sequence>
<dbReference type="InterPro" id="IPR015655">
    <property type="entry name" value="PP2C"/>
</dbReference>
<evidence type="ECO:0000259" key="1">
    <source>
        <dbReference type="PROSITE" id="PS51746"/>
    </source>
</evidence>
<dbReference type="PROSITE" id="PS51746">
    <property type="entry name" value="PPM_2"/>
    <property type="match status" value="1"/>
</dbReference>
<dbReference type="Pfam" id="PF13672">
    <property type="entry name" value="PP2C_2"/>
    <property type="match status" value="1"/>
</dbReference>
<dbReference type="EMBL" id="LABY01000040">
    <property type="protein sequence ID" value="KMO40909.1"/>
    <property type="molecule type" value="Genomic_DNA"/>
</dbReference>
<dbReference type="InterPro" id="IPR001932">
    <property type="entry name" value="PPM-type_phosphatase-like_dom"/>
</dbReference>
<reference evidence="2 3" key="1">
    <citation type="submission" date="2015-03" db="EMBL/GenBank/DDBJ databases">
        <title>Genome sequencing of Methylobacterium variabile DSM 16961.</title>
        <authorList>
            <person name="Chaudhry V."/>
            <person name="Patil P.B."/>
        </authorList>
    </citation>
    <scope>NUCLEOTIDE SEQUENCE [LARGE SCALE GENOMIC DNA]</scope>
    <source>
        <strain evidence="2 3">DSM 16961</strain>
    </source>
</reference>
<dbReference type="PATRIC" id="fig|298794.3.peg.5570"/>
<dbReference type="Proteomes" id="UP000035955">
    <property type="component" value="Unassembled WGS sequence"/>
</dbReference>
<comment type="caution">
    <text evidence="2">The sequence shown here is derived from an EMBL/GenBank/DDBJ whole genome shotgun (WGS) entry which is preliminary data.</text>
</comment>
<dbReference type="SMART" id="SM00332">
    <property type="entry name" value="PP2Cc"/>
    <property type="match status" value="1"/>
</dbReference>
<dbReference type="InterPro" id="IPR036457">
    <property type="entry name" value="PPM-type-like_dom_sf"/>
</dbReference>
<dbReference type="PANTHER" id="PTHR47992">
    <property type="entry name" value="PROTEIN PHOSPHATASE"/>
    <property type="match status" value="1"/>
</dbReference>
<dbReference type="AlphaFoldDB" id="A0A0J6T4N7"/>
<protein>
    <recommendedName>
        <fullName evidence="1">PPM-type phosphatase domain-containing protein</fullName>
    </recommendedName>
</protein>
<organism evidence="2 3">
    <name type="scientific">Methylobacterium variabile</name>
    <dbReference type="NCBI Taxonomy" id="298794"/>
    <lineage>
        <taxon>Bacteria</taxon>
        <taxon>Pseudomonadati</taxon>
        <taxon>Pseudomonadota</taxon>
        <taxon>Alphaproteobacteria</taxon>
        <taxon>Hyphomicrobiales</taxon>
        <taxon>Methylobacteriaceae</taxon>
        <taxon>Methylobacterium</taxon>
    </lineage>
</organism>
<feature type="domain" description="PPM-type phosphatase" evidence="1">
    <location>
        <begin position="7"/>
        <end position="237"/>
    </location>
</feature>
<dbReference type="GO" id="GO:0004722">
    <property type="term" value="F:protein serine/threonine phosphatase activity"/>
    <property type="evidence" value="ECO:0007669"/>
    <property type="project" value="InterPro"/>
</dbReference>
<proteinExistence type="predicted"/>
<keyword evidence="3" id="KW-1185">Reference proteome</keyword>